<dbReference type="Proteomes" id="UP000694407">
    <property type="component" value="Unplaced"/>
</dbReference>
<feature type="domain" description="Link" evidence="12">
    <location>
        <begin position="159"/>
        <end position="254"/>
    </location>
</feature>
<proteinExistence type="inferred from homology"/>
<comment type="similarity">
    <text evidence="2">Belongs to the aggrecan/versican proteoglycan family.</text>
</comment>
<dbReference type="PANTHER" id="PTHR22804:SF24">
    <property type="entry name" value="NEUROCAN CORE PROTEIN"/>
    <property type="match status" value="1"/>
</dbReference>
<organism evidence="13 14">
    <name type="scientific">Marmota marmota marmota</name>
    <name type="common">Alpine marmot</name>
    <dbReference type="NCBI Taxonomy" id="9994"/>
    <lineage>
        <taxon>Eukaryota</taxon>
        <taxon>Metazoa</taxon>
        <taxon>Chordata</taxon>
        <taxon>Craniata</taxon>
        <taxon>Vertebrata</taxon>
        <taxon>Euteleostomi</taxon>
        <taxon>Mammalia</taxon>
        <taxon>Eutheria</taxon>
        <taxon>Euarchontoglires</taxon>
        <taxon>Glires</taxon>
        <taxon>Rodentia</taxon>
        <taxon>Sciuromorpha</taxon>
        <taxon>Sciuridae</taxon>
        <taxon>Xerinae</taxon>
        <taxon>Marmotini</taxon>
        <taxon>Marmota</taxon>
    </lineage>
</organism>
<dbReference type="Gene3D" id="3.10.100.10">
    <property type="entry name" value="Mannose-Binding Protein A, subunit A"/>
    <property type="match status" value="2"/>
</dbReference>
<reference evidence="13" key="2">
    <citation type="submission" date="2025-09" db="UniProtKB">
        <authorList>
            <consortium name="Ensembl"/>
        </authorList>
    </citation>
    <scope>IDENTIFICATION</scope>
</reference>
<dbReference type="InterPro" id="IPR016186">
    <property type="entry name" value="C-type_lectin-like/link_sf"/>
</dbReference>
<dbReference type="GO" id="GO:0005540">
    <property type="term" value="F:hyaluronic acid binding"/>
    <property type="evidence" value="ECO:0007669"/>
    <property type="project" value="InterPro"/>
</dbReference>
<dbReference type="PROSITE" id="PS50963">
    <property type="entry name" value="LINK_2"/>
    <property type="match status" value="2"/>
</dbReference>
<dbReference type="InterPro" id="IPR013106">
    <property type="entry name" value="Ig_V-set"/>
</dbReference>
<name>A0A8C5YR18_MARMA</name>
<evidence type="ECO:0000256" key="4">
    <source>
        <dbReference type="ARBA" id="ARBA00022729"/>
    </source>
</evidence>
<evidence type="ECO:0000259" key="11">
    <source>
        <dbReference type="PROSITE" id="PS50835"/>
    </source>
</evidence>
<evidence type="ECO:0000256" key="6">
    <source>
        <dbReference type="ARBA" id="ARBA00022974"/>
    </source>
</evidence>
<dbReference type="PRINTS" id="PR01265">
    <property type="entry name" value="LINKMODULE"/>
</dbReference>
<gene>
    <name evidence="13" type="primary">NCAN</name>
</gene>
<dbReference type="SUPFAM" id="SSF48726">
    <property type="entry name" value="Immunoglobulin"/>
    <property type="match status" value="1"/>
</dbReference>
<evidence type="ECO:0000256" key="10">
    <source>
        <dbReference type="PROSITE-ProRule" id="PRU00323"/>
    </source>
</evidence>
<dbReference type="InterPro" id="IPR036179">
    <property type="entry name" value="Ig-like_dom_sf"/>
</dbReference>
<dbReference type="PROSITE" id="PS50835">
    <property type="entry name" value="IG_LIKE"/>
    <property type="match status" value="1"/>
</dbReference>
<dbReference type="InterPro" id="IPR013783">
    <property type="entry name" value="Ig-like_fold"/>
</dbReference>
<evidence type="ECO:0000256" key="7">
    <source>
        <dbReference type="ARBA" id="ARBA00023157"/>
    </source>
</evidence>
<evidence type="ECO:0000256" key="3">
    <source>
        <dbReference type="ARBA" id="ARBA00022525"/>
    </source>
</evidence>
<dbReference type="SUPFAM" id="SSF56436">
    <property type="entry name" value="C-type lectin-like"/>
    <property type="match status" value="2"/>
</dbReference>
<dbReference type="GO" id="GO:0045202">
    <property type="term" value="C:synapse"/>
    <property type="evidence" value="ECO:0007669"/>
    <property type="project" value="TreeGrafter"/>
</dbReference>
<dbReference type="InterPro" id="IPR003599">
    <property type="entry name" value="Ig_sub"/>
</dbReference>
<dbReference type="InterPro" id="IPR050691">
    <property type="entry name" value="Hyaluronan_bind_Proteoglycan"/>
</dbReference>
<comment type="caution">
    <text evidence="10">Lacks conserved residue(s) required for the propagation of feature annotation.</text>
</comment>
<dbReference type="AlphaFoldDB" id="A0A8C5YR18"/>
<keyword evidence="9" id="KW-0393">Immunoglobulin domain</keyword>
<dbReference type="GO" id="GO:0072534">
    <property type="term" value="C:perineuronal net"/>
    <property type="evidence" value="ECO:0007669"/>
    <property type="project" value="TreeGrafter"/>
</dbReference>
<dbReference type="CDD" id="cd03517">
    <property type="entry name" value="Link_domain_CSPGs_modules_1_3"/>
    <property type="match status" value="1"/>
</dbReference>
<feature type="domain" description="Ig-like" evidence="11">
    <location>
        <begin position="26"/>
        <end position="152"/>
    </location>
</feature>
<sequence length="395" mass="43721">LTCPGLYNLSSFPSQDSLMRCVLDDPYFKDGETEGLHMQKVGSGSVRAVLAELVALPCLFTLQPRPGAARDIPRIKWTKVRTASGQRQDLPILVAKDNVVRVAKGWQGRVSLPSYPRRRANATLLLGPLRASDSGLYRCQVVRGIEDEQDLVPLEVTGVVFHYRAARDRYALTFAAAQEACRLSSATIAAPRHLQAAFEDGFDNCDAGWLSDRTVRYPITQSRPGCYGDRSSLPGVRSYGRRDPQELYDVYCFARELGGEVFYVGPASRLTLAGARAQCRRQGAALASVGQLHLAWHEGLDQCDPGWLADGSVRYPIQTPRRRCGGPTPGVRTVYRFANRTGQVWWHHPIQHTWLVTTWPISGHTSTGAHSHLSLSFSAQQSPEQAIDLFSLKPH</sequence>
<dbReference type="GO" id="GO:0010001">
    <property type="term" value="P:glial cell differentiation"/>
    <property type="evidence" value="ECO:0007669"/>
    <property type="project" value="TreeGrafter"/>
</dbReference>
<comment type="subcellular location">
    <subcellularLocation>
        <location evidence="1">Secreted</location>
    </subcellularLocation>
</comment>
<dbReference type="Gene3D" id="2.60.40.10">
    <property type="entry name" value="Immunoglobulins"/>
    <property type="match status" value="1"/>
</dbReference>
<keyword evidence="4" id="KW-0732">Signal</keyword>
<dbReference type="Pfam" id="PF07686">
    <property type="entry name" value="V-set"/>
    <property type="match status" value="1"/>
</dbReference>
<evidence type="ECO:0000313" key="14">
    <source>
        <dbReference type="Proteomes" id="UP000694407"/>
    </source>
</evidence>
<reference evidence="13" key="1">
    <citation type="submission" date="2025-08" db="UniProtKB">
        <authorList>
            <consortium name="Ensembl"/>
        </authorList>
    </citation>
    <scope>IDENTIFICATION</scope>
</reference>
<evidence type="ECO:0000256" key="9">
    <source>
        <dbReference type="ARBA" id="ARBA00023319"/>
    </source>
</evidence>
<feature type="domain" description="Link" evidence="12">
    <location>
        <begin position="260"/>
        <end position="351"/>
    </location>
</feature>
<keyword evidence="6" id="KW-0654">Proteoglycan</keyword>
<dbReference type="PANTHER" id="PTHR22804">
    <property type="entry name" value="AGGRECAN/VERSICAN PROTEOGLYCAN"/>
    <property type="match status" value="1"/>
</dbReference>
<dbReference type="InterPro" id="IPR007110">
    <property type="entry name" value="Ig-like_dom"/>
</dbReference>
<dbReference type="GO" id="GO:0001501">
    <property type="term" value="P:skeletal system development"/>
    <property type="evidence" value="ECO:0007669"/>
    <property type="project" value="TreeGrafter"/>
</dbReference>
<dbReference type="GO" id="GO:0005615">
    <property type="term" value="C:extracellular space"/>
    <property type="evidence" value="ECO:0007669"/>
    <property type="project" value="TreeGrafter"/>
</dbReference>
<feature type="disulfide bond" evidence="10">
    <location>
        <begin position="303"/>
        <end position="324"/>
    </location>
</feature>
<dbReference type="InterPro" id="IPR000538">
    <property type="entry name" value="Link_dom"/>
</dbReference>
<dbReference type="FunFam" id="2.60.40.10:FF:000571">
    <property type="entry name" value="Neurocan core protein"/>
    <property type="match status" value="1"/>
</dbReference>
<dbReference type="FunFam" id="3.10.100.10:FF:000011">
    <property type="entry name" value="Aggrecan core protein"/>
    <property type="match status" value="1"/>
</dbReference>
<evidence type="ECO:0000256" key="8">
    <source>
        <dbReference type="ARBA" id="ARBA00023180"/>
    </source>
</evidence>
<feature type="disulfide bond" evidence="10">
    <location>
        <begin position="205"/>
        <end position="226"/>
    </location>
</feature>
<dbReference type="CDD" id="cd05878">
    <property type="entry name" value="Ig_Aggrecan_like"/>
    <property type="match status" value="1"/>
</dbReference>
<evidence type="ECO:0000256" key="1">
    <source>
        <dbReference type="ARBA" id="ARBA00004613"/>
    </source>
</evidence>
<dbReference type="FunFam" id="3.10.100.10:FF:000002">
    <property type="entry name" value="Hyaluronan proteoglycan link protein 1"/>
    <property type="match status" value="1"/>
</dbReference>
<evidence type="ECO:0000313" key="13">
    <source>
        <dbReference type="Ensembl" id="ENSMMMP00000003418.1"/>
    </source>
</evidence>
<protein>
    <submittedName>
        <fullName evidence="13">Neurocan</fullName>
    </submittedName>
</protein>
<accession>A0A8C5YR18</accession>
<keyword evidence="8" id="KW-0325">Glycoprotein</keyword>
<dbReference type="Pfam" id="PF00193">
    <property type="entry name" value="Xlink"/>
    <property type="match status" value="2"/>
</dbReference>
<dbReference type="SMART" id="SM00409">
    <property type="entry name" value="IG"/>
    <property type="match status" value="1"/>
</dbReference>
<keyword evidence="14" id="KW-1185">Reference proteome</keyword>
<keyword evidence="7 10" id="KW-1015">Disulfide bond</keyword>
<dbReference type="InterPro" id="IPR016187">
    <property type="entry name" value="CTDL_fold"/>
</dbReference>
<dbReference type="PROSITE" id="PS01241">
    <property type="entry name" value="LINK_1"/>
    <property type="match status" value="1"/>
</dbReference>
<evidence type="ECO:0000256" key="2">
    <source>
        <dbReference type="ARBA" id="ARBA00006838"/>
    </source>
</evidence>
<dbReference type="GO" id="GO:0007155">
    <property type="term" value="P:cell adhesion"/>
    <property type="evidence" value="ECO:0007669"/>
    <property type="project" value="InterPro"/>
</dbReference>
<keyword evidence="3" id="KW-0964">Secreted</keyword>
<dbReference type="GeneTree" id="ENSGT00940000158649"/>
<dbReference type="Ensembl" id="ENSMMMT00000003869.1">
    <property type="protein sequence ID" value="ENSMMMP00000003418.1"/>
    <property type="gene ID" value="ENSMMMG00000003066.1"/>
</dbReference>
<evidence type="ECO:0000259" key="12">
    <source>
        <dbReference type="PROSITE" id="PS50963"/>
    </source>
</evidence>
<keyword evidence="5" id="KW-0677">Repeat</keyword>
<evidence type="ECO:0000256" key="5">
    <source>
        <dbReference type="ARBA" id="ARBA00022737"/>
    </source>
</evidence>
<dbReference type="GO" id="GO:0007417">
    <property type="term" value="P:central nervous system development"/>
    <property type="evidence" value="ECO:0007669"/>
    <property type="project" value="TreeGrafter"/>
</dbReference>
<dbReference type="GO" id="GO:0002052">
    <property type="term" value="P:positive regulation of neuroblast proliferation"/>
    <property type="evidence" value="ECO:0007669"/>
    <property type="project" value="TreeGrafter"/>
</dbReference>
<dbReference type="SMART" id="SM00445">
    <property type="entry name" value="LINK"/>
    <property type="match status" value="2"/>
</dbReference>